<dbReference type="AlphaFoldDB" id="A0AAX4KUB5"/>
<dbReference type="GO" id="GO:0004519">
    <property type="term" value="F:endonuclease activity"/>
    <property type="evidence" value="ECO:0007669"/>
    <property type="project" value="InterPro"/>
</dbReference>
<gene>
    <name evidence="3" type="ORF">V865_007471</name>
</gene>
<dbReference type="PANTHER" id="PTHR15002">
    <property type="entry name" value="RIBOSOMAL BIOGENESIS PROTEIN LAS1L"/>
    <property type="match status" value="1"/>
</dbReference>
<dbReference type="GO" id="GO:0000470">
    <property type="term" value="P:maturation of LSU-rRNA"/>
    <property type="evidence" value="ECO:0007669"/>
    <property type="project" value="TreeGrafter"/>
</dbReference>
<evidence type="ECO:0000256" key="2">
    <source>
        <dbReference type="SAM" id="MobiDB-lite"/>
    </source>
</evidence>
<dbReference type="KEGG" id="ker:91106272"/>
<keyword evidence="4" id="KW-1185">Reference proteome</keyword>
<evidence type="ECO:0000256" key="1">
    <source>
        <dbReference type="SAM" id="Coils"/>
    </source>
</evidence>
<dbReference type="GO" id="GO:0090730">
    <property type="term" value="C:Las1 complex"/>
    <property type="evidence" value="ECO:0007669"/>
    <property type="project" value="InterPro"/>
</dbReference>
<feature type="coiled-coil region" evidence="1">
    <location>
        <begin position="338"/>
        <end position="365"/>
    </location>
</feature>
<evidence type="ECO:0008006" key="5">
    <source>
        <dbReference type="Google" id="ProtNLM"/>
    </source>
</evidence>
<dbReference type="InterPro" id="IPR007174">
    <property type="entry name" value="Las1"/>
</dbReference>
<evidence type="ECO:0000313" key="3">
    <source>
        <dbReference type="EMBL" id="WWD09348.1"/>
    </source>
</evidence>
<dbReference type="RefSeq" id="XP_066087315.1">
    <property type="nucleotide sequence ID" value="XM_066231218.1"/>
</dbReference>
<sequence length="499" mass="56871">MKAPKRTPWSSRSELEELYEMLFAPNADVHSRRRGLARMSIYISSPSCPTFIHLLHSLVSVELLPYPPQGVEESQRSRMMIGMAIVRFINGLVDPLQNGPYARPISHLASSLSIPPSLIALRHRATHEDLPPLALLHQSLLSCISYLHYYSFLPLLSSSSTSASLPPGVLERMKEDERRVEGLIKRWKKVIKFRLREKEVREQDQSALELNKIKGSLQNHDLRLIVNVLIGEGGLVPSSIQKRAPLTSITPTTPLLKIWLPLLQHLQQTSHPDLPSQLSSKILDILLNPNSHDPNQGQVNGYTGHRSEVDVNAKEKQNDQRSFRWNLAIWFIWLWKNEEEGEEALRLLEEEKNELVKRLLASMLELHDDIVVRRLFKLLSDNGIHSNINGMDDFLPELEMEEEEDGLKGLEIGMDLNDNNPSMDDANIEKMEERLTEFKSILEMRRRTAASTVTRPDVNTSMTDKDSSTPLSTLPAGWRKLSYQEWKPCPIGLSGIHDR</sequence>
<dbReference type="GO" id="GO:0030687">
    <property type="term" value="C:preribosome, large subunit precursor"/>
    <property type="evidence" value="ECO:0007669"/>
    <property type="project" value="TreeGrafter"/>
</dbReference>
<organism evidence="3 4">
    <name type="scientific">Kwoniella europaea PYCC6329</name>
    <dbReference type="NCBI Taxonomy" id="1423913"/>
    <lineage>
        <taxon>Eukaryota</taxon>
        <taxon>Fungi</taxon>
        <taxon>Dikarya</taxon>
        <taxon>Basidiomycota</taxon>
        <taxon>Agaricomycotina</taxon>
        <taxon>Tremellomycetes</taxon>
        <taxon>Tremellales</taxon>
        <taxon>Cryptococcaceae</taxon>
        <taxon>Kwoniella</taxon>
    </lineage>
</organism>
<dbReference type="EMBL" id="CP144090">
    <property type="protein sequence ID" value="WWD09348.1"/>
    <property type="molecule type" value="Genomic_DNA"/>
</dbReference>
<accession>A0AAX4KUB5</accession>
<dbReference type="GeneID" id="91106272"/>
<dbReference type="Pfam" id="PF04031">
    <property type="entry name" value="Las1"/>
    <property type="match status" value="1"/>
</dbReference>
<evidence type="ECO:0000313" key="4">
    <source>
        <dbReference type="Proteomes" id="UP001358614"/>
    </source>
</evidence>
<protein>
    <recommendedName>
        <fullName evidence="5">Las1-domain-containing protein</fullName>
    </recommendedName>
</protein>
<keyword evidence="1" id="KW-0175">Coiled coil</keyword>
<reference evidence="3 4" key="1">
    <citation type="submission" date="2024-01" db="EMBL/GenBank/DDBJ databases">
        <title>Comparative genomics of Cryptococcus and Kwoniella reveals pathogenesis evolution and contrasting modes of karyotype evolution via chromosome fusion or intercentromeric recombination.</title>
        <authorList>
            <person name="Coelho M.A."/>
            <person name="David-Palma M."/>
            <person name="Shea T."/>
            <person name="Bowers K."/>
            <person name="McGinley-Smith S."/>
            <person name="Mohammad A.W."/>
            <person name="Gnirke A."/>
            <person name="Yurkov A.M."/>
            <person name="Nowrousian M."/>
            <person name="Sun S."/>
            <person name="Cuomo C.A."/>
            <person name="Heitman J."/>
        </authorList>
    </citation>
    <scope>NUCLEOTIDE SEQUENCE [LARGE SCALE GENOMIC DNA]</scope>
    <source>
        <strain evidence="3 4">PYCC6329</strain>
    </source>
</reference>
<proteinExistence type="predicted"/>
<feature type="region of interest" description="Disordered" evidence="2">
    <location>
        <begin position="449"/>
        <end position="471"/>
    </location>
</feature>
<dbReference type="GO" id="GO:0000460">
    <property type="term" value="P:maturation of 5.8S rRNA"/>
    <property type="evidence" value="ECO:0007669"/>
    <property type="project" value="TreeGrafter"/>
</dbReference>
<dbReference type="Proteomes" id="UP001358614">
    <property type="component" value="Chromosome 2"/>
</dbReference>
<name>A0AAX4KUB5_9TREE</name>
<dbReference type="PANTHER" id="PTHR15002:SF0">
    <property type="entry name" value="RIBOSOMAL BIOGENESIS PROTEIN LAS1L"/>
    <property type="match status" value="1"/>
</dbReference>